<evidence type="ECO:0000313" key="2">
    <source>
        <dbReference type="Proteomes" id="UP000199074"/>
    </source>
</evidence>
<name>A0A1I7NEV7_9HYPH</name>
<dbReference type="AlphaFoldDB" id="A0A1I7NEV7"/>
<dbReference type="EMBL" id="FPCK01000001">
    <property type="protein sequence ID" value="SFV33179.1"/>
    <property type="molecule type" value="Genomic_DNA"/>
</dbReference>
<sequence>MATKIIGLDRLKKKLRRLPGAVEAEIRKAMEQTANEVVAMAKSLVPVSPGGGTLRDSIGWTYGDAPVGAMTLGKVKSGRASGDLVITVYAGGGDAFYARFVEFGTAPHLNKGRFAGSEHPGTAAQPFFYPSWRANRRKGRGRVSRAITKAAKRVAAGN</sequence>
<dbReference type="Pfam" id="PF04883">
    <property type="entry name" value="HK97-gp10_like"/>
    <property type="match status" value="1"/>
</dbReference>
<dbReference type="InterPro" id="IPR010064">
    <property type="entry name" value="HK97-gp10_tail"/>
</dbReference>
<proteinExistence type="predicted"/>
<evidence type="ECO:0000313" key="1">
    <source>
        <dbReference type="EMBL" id="SFV33179.1"/>
    </source>
</evidence>
<protein>
    <submittedName>
        <fullName evidence="1">Phage protein, HK97 gp10 family</fullName>
    </submittedName>
</protein>
<dbReference type="Proteomes" id="UP000199074">
    <property type="component" value="Unassembled WGS sequence"/>
</dbReference>
<keyword evidence="2" id="KW-1185">Reference proteome</keyword>
<gene>
    <name evidence="1" type="ORF">SAMN05216456_1911</name>
</gene>
<dbReference type="STRING" id="429728.SAMN05216456_1911"/>
<organism evidence="1 2">
    <name type="scientific">Devosia crocina</name>
    <dbReference type="NCBI Taxonomy" id="429728"/>
    <lineage>
        <taxon>Bacteria</taxon>
        <taxon>Pseudomonadati</taxon>
        <taxon>Pseudomonadota</taxon>
        <taxon>Alphaproteobacteria</taxon>
        <taxon>Hyphomicrobiales</taxon>
        <taxon>Devosiaceae</taxon>
        <taxon>Devosia</taxon>
    </lineage>
</organism>
<dbReference type="OrthoDB" id="8480914at2"/>
<dbReference type="RefSeq" id="WP_092423609.1">
    <property type="nucleotide sequence ID" value="NZ_FPCK01000001.1"/>
</dbReference>
<dbReference type="NCBIfam" id="TIGR01725">
    <property type="entry name" value="phge_HK97_gp10"/>
    <property type="match status" value="1"/>
</dbReference>
<reference evidence="1 2" key="1">
    <citation type="submission" date="2016-10" db="EMBL/GenBank/DDBJ databases">
        <authorList>
            <person name="de Groot N.N."/>
        </authorList>
    </citation>
    <scope>NUCLEOTIDE SEQUENCE [LARGE SCALE GENOMIC DNA]</scope>
    <source>
        <strain evidence="1 2">IPL20</strain>
    </source>
</reference>
<accession>A0A1I7NEV7</accession>